<dbReference type="Proteomes" id="UP000554286">
    <property type="component" value="Unassembled WGS sequence"/>
</dbReference>
<dbReference type="SUPFAM" id="SSF52172">
    <property type="entry name" value="CheY-like"/>
    <property type="match status" value="1"/>
</dbReference>
<dbReference type="AlphaFoldDB" id="A0A7W6WBA5"/>
<gene>
    <name evidence="4" type="ORF">GGD89_002973</name>
</gene>
<organism evidence="4 5">
    <name type="scientific">Roseospira visakhapatnamensis</name>
    <dbReference type="NCBI Taxonomy" id="390880"/>
    <lineage>
        <taxon>Bacteria</taxon>
        <taxon>Pseudomonadati</taxon>
        <taxon>Pseudomonadota</taxon>
        <taxon>Alphaproteobacteria</taxon>
        <taxon>Rhodospirillales</taxon>
        <taxon>Rhodospirillaceae</taxon>
        <taxon>Roseospira</taxon>
    </lineage>
</organism>
<dbReference type="Pfam" id="PF01627">
    <property type="entry name" value="Hpt"/>
    <property type="match status" value="1"/>
</dbReference>
<dbReference type="RefSeq" id="WP_184046627.1">
    <property type="nucleotide sequence ID" value="NZ_JACIGK010000025.1"/>
</dbReference>
<dbReference type="Gene3D" id="1.20.120.160">
    <property type="entry name" value="HPT domain"/>
    <property type="match status" value="1"/>
</dbReference>
<feature type="domain" description="HPt" evidence="3">
    <location>
        <begin position="22"/>
        <end position="89"/>
    </location>
</feature>
<dbReference type="GO" id="GO:0004672">
    <property type="term" value="F:protein kinase activity"/>
    <property type="evidence" value="ECO:0007669"/>
    <property type="project" value="UniProtKB-ARBA"/>
</dbReference>
<accession>A0A7W6WBA5</accession>
<evidence type="ECO:0000313" key="4">
    <source>
        <dbReference type="EMBL" id="MBB4267332.1"/>
    </source>
</evidence>
<dbReference type="GO" id="GO:0000160">
    <property type="term" value="P:phosphorelay signal transduction system"/>
    <property type="evidence" value="ECO:0007669"/>
    <property type="project" value="UniProtKB-KW"/>
</dbReference>
<dbReference type="Gene3D" id="3.40.50.2300">
    <property type="match status" value="1"/>
</dbReference>
<evidence type="ECO:0000259" key="3">
    <source>
        <dbReference type="Pfam" id="PF01627"/>
    </source>
</evidence>
<keyword evidence="5" id="KW-1185">Reference proteome</keyword>
<feature type="region of interest" description="Disordered" evidence="2">
    <location>
        <begin position="104"/>
        <end position="145"/>
    </location>
</feature>
<keyword evidence="1" id="KW-0902">Two-component regulatory system</keyword>
<feature type="compositionally biased region" description="Basic and acidic residues" evidence="2">
    <location>
        <begin position="104"/>
        <end position="116"/>
    </location>
</feature>
<dbReference type="CDD" id="cd00088">
    <property type="entry name" value="HPT"/>
    <property type="match status" value="1"/>
</dbReference>
<evidence type="ECO:0000256" key="1">
    <source>
        <dbReference type="ARBA" id="ARBA00023012"/>
    </source>
</evidence>
<sequence>MTEDGSQADPDPVLGRIRRMVADYPAGARARVESLALAVARLRATGGTDVASLSDAMSHAHKLAGSAGSLGFPALGQMAAVLEVLLRARLEAFGSADLCVVGRDRPGAAGRPDKTAAGETADPSGTDVRDEGDTTGDSAPGTPVVDQARLLVERLRAQAAGLSTDVSTLMVALSAEAESGALRARARGRHALLVGAEDSHAWPDLTTRLRAYGWSAREVRDGTDLEALAAMPDGPDPATILVDLDARPQASAVLARLADDAGPWAEVPWFLVAGSPSAKVRGEAAKRGAAGVLAAPVSAESVLDRHAAVRAARREDMPRALILDPDPALAIMARHILDEAGLLTEVATDPDALWAAADGPSGASGVDVVVLAERPGAGGPPETPDLARALRQDPVFDGTRLVLVLPTAPPDGLTGAWAPWVDVLLVGPLDPIPFVTTVLAQARRAQDLRSRRPLEGAGPLLTVPALADLLADLMVRARRLGMPLTVAWMATDADQGEAAARDEAVIRLLREALRPSDHVGRGPGRGLSVVLPFTPLDEARALAEPLAARLETLVPGARLATGWATLEDADRAAEGAASVEALLARACAAADAPGA</sequence>
<dbReference type="InterPro" id="IPR008207">
    <property type="entry name" value="Sig_transdc_His_kin_Hpt_dom"/>
</dbReference>
<evidence type="ECO:0000313" key="5">
    <source>
        <dbReference type="Proteomes" id="UP000554286"/>
    </source>
</evidence>
<dbReference type="EMBL" id="JACIGK010000025">
    <property type="protein sequence ID" value="MBB4267332.1"/>
    <property type="molecule type" value="Genomic_DNA"/>
</dbReference>
<proteinExistence type="predicted"/>
<evidence type="ECO:0000256" key="2">
    <source>
        <dbReference type="SAM" id="MobiDB-lite"/>
    </source>
</evidence>
<comment type="caution">
    <text evidence="4">The sequence shown here is derived from an EMBL/GenBank/DDBJ whole genome shotgun (WGS) entry which is preliminary data.</text>
</comment>
<dbReference type="SUPFAM" id="SSF47226">
    <property type="entry name" value="Histidine-containing phosphotransfer domain, HPT domain"/>
    <property type="match status" value="1"/>
</dbReference>
<dbReference type="InterPro" id="IPR036641">
    <property type="entry name" value="HPT_dom_sf"/>
</dbReference>
<dbReference type="InterPro" id="IPR011006">
    <property type="entry name" value="CheY-like_superfamily"/>
</dbReference>
<reference evidence="4 5" key="1">
    <citation type="submission" date="2020-08" db="EMBL/GenBank/DDBJ databases">
        <title>Genome sequencing of Purple Non-Sulfur Bacteria from various extreme environments.</title>
        <authorList>
            <person name="Mayer M."/>
        </authorList>
    </citation>
    <scope>NUCLEOTIDE SEQUENCE [LARGE SCALE GENOMIC DNA]</scope>
    <source>
        <strain evidence="4 5">JA131</strain>
    </source>
</reference>
<name>A0A7W6WBA5_9PROT</name>
<protein>
    <submittedName>
        <fullName evidence="4">HPt (Histidine-containing phosphotransfer) domain-containing protein/CheY-like chemotaxis protein</fullName>
    </submittedName>
</protein>